<protein>
    <submittedName>
        <fullName evidence="1">Uncharacterized protein</fullName>
    </submittedName>
</protein>
<keyword evidence="3" id="KW-1185">Reference proteome</keyword>
<accession>A0AA86V3B3</accession>
<dbReference type="EMBL" id="CAXDID020000017">
    <property type="protein sequence ID" value="CAL5984701.1"/>
    <property type="molecule type" value="Genomic_DNA"/>
</dbReference>
<reference evidence="2 3" key="2">
    <citation type="submission" date="2024-07" db="EMBL/GenBank/DDBJ databases">
        <authorList>
            <person name="Akdeniz Z."/>
        </authorList>
    </citation>
    <scope>NUCLEOTIDE SEQUENCE [LARGE SCALE GENOMIC DNA]</scope>
</reference>
<name>A0AA86V3B3_9EUKA</name>
<comment type="caution">
    <text evidence="1">The sequence shown here is derived from an EMBL/GenBank/DDBJ whole genome shotgun (WGS) entry which is preliminary data.</text>
</comment>
<sequence>MESGQLKSQKRKQSIQKAGITHIVLLRCTAHVLDLCLKDYCKFYDIKIKLDAIAKLNNTHVSVAPTRWTSYQTAFDFLFPDQVSVPDYMRIHMQIVKLMSKTILEVEANEIDHSRWAYLICQLKDTLKTIPNECATVMLNFIGEREDKYMTTNNKISNFFKQIDPLNEETRSQTETERFAALKNSCKEMDRKFEMHYLDNYDEIYRELNTPSLINNAHNYLRTSVNGKEDKLAYLKVVWRNNEHMHSIFSVFETLTVSNGSVERLFSFYHRQTSHFLRRNLDYLTLDAMAYIYVEKIANNINHKYADEDGEQFVVSSFSQVTYNVLFLYICSKFMFKLQVSDPLKQYIQGLEQENPHYFCGLVRVLSRKYLLKSTLISIYNKLIIHEIYIYTVKYSLTKQVGWELGSSQVVGRCRHLCSGILHRRYGYLRR</sequence>
<organism evidence="1">
    <name type="scientific">Hexamita inflata</name>
    <dbReference type="NCBI Taxonomy" id="28002"/>
    <lineage>
        <taxon>Eukaryota</taxon>
        <taxon>Metamonada</taxon>
        <taxon>Diplomonadida</taxon>
        <taxon>Hexamitidae</taxon>
        <taxon>Hexamitinae</taxon>
        <taxon>Hexamita</taxon>
    </lineage>
</organism>
<evidence type="ECO:0000313" key="1">
    <source>
        <dbReference type="EMBL" id="CAI9978819.1"/>
    </source>
</evidence>
<dbReference type="EMBL" id="CATOUU010001186">
    <property type="protein sequence ID" value="CAI9978819.1"/>
    <property type="molecule type" value="Genomic_DNA"/>
</dbReference>
<evidence type="ECO:0000313" key="3">
    <source>
        <dbReference type="Proteomes" id="UP001642409"/>
    </source>
</evidence>
<dbReference type="Proteomes" id="UP001642409">
    <property type="component" value="Unassembled WGS sequence"/>
</dbReference>
<proteinExistence type="predicted"/>
<gene>
    <name evidence="1" type="ORF">HINF_LOCUS66464</name>
    <name evidence="2" type="ORF">HINF_LOCUS8231</name>
</gene>
<evidence type="ECO:0000313" key="2">
    <source>
        <dbReference type="EMBL" id="CAL5984701.1"/>
    </source>
</evidence>
<reference evidence="1" key="1">
    <citation type="submission" date="2023-06" db="EMBL/GenBank/DDBJ databases">
        <authorList>
            <person name="Kurt Z."/>
        </authorList>
    </citation>
    <scope>NUCLEOTIDE SEQUENCE</scope>
</reference>
<dbReference type="AlphaFoldDB" id="A0AA86V3B3"/>